<keyword evidence="8" id="KW-1185">Reference proteome</keyword>
<evidence type="ECO:0000256" key="2">
    <source>
        <dbReference type="ARBA" id="ARBA00010596"/>
    </source>
</evidence>
<accession>A0A2V0P7B5</accession>
<dbReference type="InterPro" id="IPR045231">
    <property type="entry name" value="Yip1/4-like"/>
</dbReference>
<evidence type="ECO:0000256" key="6">
    <source>
        <dbReference type="SAM" id="Phobius"/>
    </source>
</evidence>
<sequence>MEWYSSGANPQYGSGAYAYSAPPTASGGYGHGSFDDEPPLLEELGIDIGAILRSTKAILLHQMRSPALDALDFGGALVFLLALGGLHLLMGRVHFGVILGWSVAQSVVVYFVANQVASNDGSGQRGLDLYSCCCVTGYGMVPLILVNLALLLVPRGPASVALSAAGALWSALTAAKVLARMSPALQDARWLMLYPCTLMYGSFALLGVY</sequence>
<dbReference type="OrthoDB" id="440385at2759"/>
<organism evidence="7 8">
    <name type="scientific">Raphidocelis subcapitata</name>
    <dbReference type="NCBI Taxonomy" id="307507"/>
    <lineage>
        <taxon>Eukaryota</taxon>
        <taxon>Viridiplantae</taxon>
        <taxon>Chlorophyta</taxon>
        <taxon>core chlorophytes</taxon>
        <taxon>Chlorophyceae</taxon>
        <taxon>CS clade</taxon>
        <taxon>Sphaeropleales</taxon>
        <taxon>Selenastraceae</taxon>
        <taxon>Raphidocelis</taxon>
    </lineage>
</organism>
<gene>
    <name evidence="7" type="ORF">Rsub_08200</name>
</gene>
<dbReference type="STRING" id="307507.A0A2V0P7B5"/>
<name>A0A2V0P7B5_9CHLO</name>
<dbReference type="AlphaFoldDB" id="A0A2V0P7B5"/>
<feature type="transmembrane region" description="Helical" evidence="6">
    <location>
        <begin position="129"/>
        <end position="152"/>
    </location>
</feature>
<reference evidence="7 8" key="1">
    <citation type="journal article" date="2018" name="Sci. Rep.">
        <title>Raphidocelis subcapitata (=Pseudokirchneriella subcapitata) provides an insight into genome evolution and environmental adaptations in the Sphaeropleales.</title>
        <authorList>
            <person name="Suzuki S."/>
            <person name="Yamaguchi H."/>
            <person name="Nakajima N."/>
            <person name="Kawachi M."/>
        </authorList>
    </citation>
    <scope>NUCLEOTIDE SEQUENCE [LARGE SCALE GENOMIC DNA]</scope>
    <source>
        <strain evidence="7 8">NIES-35</strain>
    </source>
</reference>
<dbReference type="InParanoid" id="A0A2V0P7B5"/>
<evidence type="ECO:0000256" key="3">
    <source>
        <dbReference type="ARBA" id="ARBA00022692"/>
    </source>
</evidence>
<proteinExistence type="inferred from homology"/>
<dbReference type="GO" id="GO:0048280">
    <property type="term" value="P:vesicle fusion with Golgi apparatus"/>
    <property type="evidence" value="ECO:0007669"/>
    <property type="project" value="TreeGrafter"/>
</dbReference>
<dbReference type="GO" id="GO:0005802">
    <property type="term" value="C:trans-Golgi network"/>
    <property type="evidence" value="ECO:0007669"/>
    <property type="project" value="TreeGrafter"/>
</dbReference>
<dbReference type="EMBL" id="BDRX01000070">
    <property type="protein sequence ID" value="GBF95764.1"/>
    <property type="molecule type" value="Genomic_DNA"/>
</dbReference>
<protein>
    <submittedName>
        <fullName evidence="7">Uncharacterized protein</fullName>
    </submittedName>
</protein>
<dbReference type="PANTHER" id="PTHR21236:SF2">
    <property type="entry name" value="PROTEIN YIPF"/>
    <property type="match status" value="1"/>
</dbReference>
<comment type="subcellular location">
    <subcellularLocation>
        <location evidence="1">Membrane</location>
        <topology evidence="1">Multi-pass membrane protein</topology>
    </subcellularLocation>
</comment>
<comment type="caution">
    <text evidence="7">The sequence shown here is derived from an EMBL/GenBank/DDBJ whole genome shotgun (WGS) entry which is preliminary data.</text>
</comment>
<feature type="transmembrane region" description="Helical" evidence="6">
    <location>
        <begin position="95"/>
        <end position="117"/>
    </location>
</feature>
<feature type="transmembrane region" description="Helical" evidence="6">
    <location>
        <begin position="191"/>
        <end position="208"/>
    </location>
</feature>
<dbReference type="PANTHER" id="PTHR21236">
    <property type="entry name" value="GOLGI MEMBRANE PROTEIN YIP1"/>
    <property type="match status" value="1"/>
</dbReference>
<dbReference type="GO" id="GO:0016020">
    <property type="term" value="C:membrane"/>
    <property type="evidence" value="ECO:0007669"/>
    <property type="project" value="UniProtKB-SubCell"/>
</dbReference>
<keyword evidence="5 6" id="KW-0472">Membrane</keyword>
<feature type="transmembrane region" description="Helical" evidence="6">
    <location>
        <begin position="158"/>
        <end position="179"/>
    </location>
</feature>
<keyword evidence="3 6" id="KW-0812">Transmembrane</keyword>
<feature type="transmembrane region" description="Helical" evidence="6">
    <location>
        <begin position="70"/>
        <end position="89"/>
    </location>
</feature>
<comment type="similarity">
    <text evidence="2">Belongs to the YIP1 family.</text>
</comment>
<evidence type="ECO:0000256" key="5">
    <source>
        <dbReference type="ARBA" id="ARBA00023136"/>
    </source>
</evidence>
<evidence type="ECO:0000256" key="1">
    <source>
        <dbReference type="ARBA" id="ARBA00004141"/>
    </source>
</evidence>
<dbReference type="GO" id="GO:0006888">
    <property type="term" value="P:endoplasmic reticulum to Golgi vesicle-mediated transport"/>
    <property type="evidence" value="ECO:0007669"/>
    <property type="project" value="InterPro"/>
</dbReference>
<evidence type="ECO:0000313" key="7">
    <source>
        <dbReference type="EMBL" id="GBF95764.1"/>
    </source>
</evidence>
<dbReference type="Proteomes" id="UP000247498">
    <property type="component" value="Unassembled WGS sequence"/>
</dbReference>
<evidence type="ECO:0000313" key="8">
    <source>
        <dbReference type="Proteomes" id="UP000247498"/>
    </source>
</evidence>
<dbReference type="FunCoup" id="A0A2V0P7B5">
    <property type="interactions" value="2307"/>
</dbReference>
<keyword evidence="4 6" id="KW-1133">Transmembrane helix</keyword>
<evidence type="ECO:0000256" key="4">
    <source>
        <dbReference type="ARBA" id="ARBA00022989"/>
    </source>
</evidence>